<evidence type="ECO:0000256" key="6">
    <source>
        <dbReference type="SAM" id="Phobius"/>
    </source>
</evidence>
<feature type="transmembrane region" description="Helical" evidence="6">
    <location>
        <begin position="769"/>
        <end position="791"/>
    </location>
</feature>
<evidence type="ECO:0000256" key="4">
    <source>
        <dbReference type="ARBA" id="ARBA00022989"/>
    </source>
</evidence>
<dbReference type="EMBL" id="FNDQ01000016">
    <property type="protein sequence ID" value="SDH80803.1"/>
    <property type="molecule type" value="Genomic_DNA"/>
</dbReference>
<name>A0A1G8FFA7_9FLAO</name>
<keyword evidence="3 6" id="KW-0812">Transmembrane</keyword>
<keyword evidence="5 6" id="KW-0472">Membrane</keyword>
<feature type="transmembrane region" description="Helical" evidence="6">
    <location>
        <begin position="382"/>
        <end position="405"/>
    </location>
</feature>
<accession>A0A1G8FFA7</accession>
<dbReference type="GO" id="GO:0005886">
    <property type="term" value="C:plasma membrane"/>
    <property type="evidence" value="ECO:0007669"/>
    <property type="project" value="UniProtKB-SubCell"/>
</dbReference>
<evidence type="ECO:0000256" key="2">
    <source>
        <dbReference type="ARBA" id="ARBA00022475"/>
    </source>
</evidence>
<proteinExistence type="predicted"/>
<dbReference type="Pfam" id="PF12704">
    <property type="entry name" value="MacB_PCD"/>
    <property type="match status" value="2"/>
</dbReference>
<evidence type="ECO:0000259" key="7">
    <source>
        <dbReference type="Pfam" id="PF02687"/>
    </source>
</evidence>
<evidence type="ECO:0000256" key="1">
    <source>
        <dbReference type="ARBA" id="ARBA00004651"/>
    </source>
</evidence>
<evidence type="ECO:0000256" key="5">
    <source>
        <dbReference type="ARBA" id="ARBA00023136"/>
    </source>
</evidence>
<feature type="transmembrane region" description="Helical" evidence="6">
    <location>
        <begin position="738"/>
        <end position="757"/>
    </location>
</feature>
<feature type="domain" description="ABC3 transporter permease C-terminal" evidence="7">
    <location>
        <begin position="296"/>
        <end position="406"/>
    </location>
</feature>
<comment type="subcellular location">
    <subcellularLocation>
        <location evidence="1">Cell membrane</location>
        <topology evidence="1">Multi-pass membrane protein</topology>
    </subcellularLocation>
</comment>
<evidence type="ECO:0000256" key="3">
    <source>
        <dbReference type="ARBA" id="ARBA00022692"/>
    </source>
</evidence>
<feature type="transmembrane region" description="Helical" evidence="6">
    <location>
        <begin position="689"/>
        <end position="710"/>
    </location>
</feature>
<evidence type="ECO:0000313" key="9">
    <source>
        <dbReference type="EMBL" id="SDH80803.1"/>
    </source>
</evidence>
<dbReference type="InterPro" id="IPR003838">
    <property type="entry name" value="ABC3_permease_C"/>
</dbReference>
<keyword evidence="10" id="KW-1185">Reference proteome</keyword>
<dbReference type="PANTHER" id="PTHR30572:SF18">
    <property type="entry name" value="ABC-TYPE MACROLIDE FAMILY EXPORT SYSTEM PERMEASE COMPONENT 2"/>
    <property type="match status" value="1"/>
</dbReference>
<dbReference type="Proteomes" id="UP000243588">
    <property type="component" value="Unassembled WGS sequence"/>
</dbReference>
<reference evidence="10" key="1">
    <citation type="submission" date="2016-10" db="EMBL/GenBank/DDBJ databases">
        <authorList>
            <person name="Varghese N."/>
            <person name="Submissions S."/>
        </authorList>
    </citation>
    <scope>NUCLEOTIDE SEQUENCE [LARGE SCALE GENOMIC DNA]</scope>
    <source>
        <strain evidence="10">DSM 23313</strain>
    </source>
</reference>
<dbReference type="Pfam" id="PF02687">
    <property type="entry name" value="FtsX"/>
    <property type="match status" value="2"/>
</dbReference>
<feature type="transmembrane region" description="Helical" evidence="6">
    <location>
        <begin position="289"/>
        <end position="309"/>
    </location>
</feature>
<dbReference type="RefSeq" id="WP_090409502.1">
    <property type="nucleotide sequence ID" value="NZ_FNDQ01000016.1"/>
</dbReference>
<dbReference type="STRING" id="702745.SAMN05421818_11642"/>
<dbReference type="GO" id="GO:0022857">
    <property type="term" value="F:transmembrane transporter activity"/>
    <property type="evidence" value="ECO:0007669"/>
    <property type="project" value="TreeGrafter"/>
</dbReference>
<feature type="domain" description="ABC3 transporter permease C-terminal" evidence="7">
    <location>
        <begin position="690"/>
        <end position="801"/>
    </location>
</feature>
<dbReference type="InterPro" id="IPR025857">
    <property type="entry name" value="MacB_PCD"/>
</dbReference>
<gene>
    <name evidence="9" type="ORF">SAMN05421818_11642</name>
</gene>
<feature type="transmembrane region" description="Helical" evidence="6">
    <location>
        <begin position="344"/>
        <end position="370"/>
    </location>
</feature>
<dbReference type="PANTHER" id="PTHR30572">
    <property type="entry name" value="MEMBRANE COMPONENT OF TRANSPORTER-RELATED"/>
    <property type="match status" value="1"/>
</dbReference>
<sequence>MIKNWLKIYWYHTVKNKMYFLLTVIGLAIGLLSVILSSLYYLEESSYDKWNPNKEEVYVVMNKGKTITYSSQPMPLGRTIKESSSVVEDYMYYNSGYTSELVEYNGKGSTIEKVFLTQDNFFSFFPFDFVYGSTSTVFKNPNDVAIEQDISEQLFGKGVNSIGKEIVIKDKHYIVSGVYSVSKKKASISPNIVLRDLNDDVLTNDNWYTSNFSLLVKTKDSGKVREAINQAFLENYYKPIALSKGISVEELMKEQRNEFYTEPELYVLKGLRLSGNEYHFPERDSNIQMLKIMSGLSVLILVLSVFNYINLTLSQILGRGKEIGIRKAIGANKKDVVLQGLFEALITVVISLLISIVFVELILPFVNVFVKADMVFSIVEFLPILIGILICTIFIVGGFPALYLANYETLSVLKGSFHRSKKGDFVKNTFLVIQFAIACFFTIGSLIVNQQVNFMLNKDLGFKGDQVIGIPFMDKERWDEGEERLHKYFNFKEELLKMPGVEGVAISSSHFGGRGGSGVFTYYPYKEENILTEQIAMDYEYFDLYEIKMKEGRNIAKEFASDSISNVVINESFVESMKESSPIGKFIEGKNYKYQIIGVVTNFNTSGLESKVPPKMYTQLNTNKRIKTQFAIVSIKLNQEDIPSALKTVEKIWNKYNIGQKEPFTYEFVDKQFAKTFDRVLLERKVFSVLNYVVLFIALFGLFAVSSFTIGTKLKEVAIRKVLGADTSSLLKRLSMQYVVYCVLGFAIAVFPSYYFLNKWLSNYAFRIEIGWGVFVISFVVILCLTLLIVLSRAYAATRINVLKYIKYE</sequence>
<organism evidence="9 10">
    <name type="scientific">Myroides phaeus</name>
    <dbReference type="NCBI Taxonomy" id="702745"/>
    <lineage>
        <taxon>Bacteria</taxon>
        <taxon>Pseudomonadati</taxon>
        <taxon>Bacteroidota</taxon>
        <taxon>Flavobacteriia</taxon>
        <taxon>Flavobacteriales</taxon>
        <taxon>Flavobacteriaceae</taxon>
        <taxon>Myroides</taxon>
    </lineage>
</organism>
<evidence type="ECO:0000313" key="10">
    <source>
        <dbReference type="Proteomes" id="UP000243588"/>
    </source>
</evidence>
<dbReference type="AlphaFoldDB" id="A0A1G8FFA7"/>
<protein>
    <submittedName>
        <fullName evidence="9">Putative ABC transport system permease protein</fullName>
    </submittedName>
</protein>
<feature type="domain" description="MacB-like periplasmic core" evidence="8">
    <location>
        <begin position="435"/>
        <end position="625"/>
    </location>
</feature>
<evidence type="ECO:0000259" key="8">
    <source>
        <dbReference type="Pfam" id="PF12704"/>
    </source>
</evidence>
<feature type="transmembrane region" description="Helical" evidence="6">
    <location>
        <begin position="20"/>
        <end position="42"/>
    </location>
</feature>
<keyword evidence="4 6" id="KW-1133">Transmembrane helix</keyword>
<feature type="domain" description="MacB-like periplasmic core" evidence="8">
    <location>
        <begin position="21"/>
        <end position="228"/>
    </location>
</feature>
<feature type="transmembrane region" description="Helical" evidence="6">
    <location>
        <begin position="425"/>
        <end position="448"/>
    </location>
</feature>
<dbReference type="InterPro" id="IPR050250">
    <property type="entry name" value="Macrolide_Exporter_MacB"/>
</dbReference>
<keyword evidence="2" id="KW-1003">Cell membrane</keyword>